<dbReference type="Proteomes" id="UP000587527">
    <property type="component" value="Unassembled WGS sequence"/>
</dbReference>
<dbReference type="GO" id="GO:0008170">
    <property type="term" value="F:N-methyltransferase activity"/>
    <property type="evidence" value="ECO:0007669"/>
    <property type="project" value="InterPro"/>
</dbReference>
<evidence type="ECO:0000256" key="1">
    <source>
        <dbReference type="ARBA" id="ARBA00022603"/>
    </source>
</evidence>
<keyword evidence="1 5" id="KW-0489">Methyltransferase</keyword>
<comment type="caution">
    <text evidence="5">The sequence shown here is derived from an EMBL/GenBank/DDBJ whole genome shotgun (WGS) entry which is preliminary data.</text>
</comment>
<dbReference type="Pfam" id="PF01555">
    <property type="entry name" value="N6_N4_Mtase"/>
    <property type="match status" value="1"/>
</dbReference>
<evidence type="ECO:0000256" key="2">
    <source>
        <dbReference type="ARBA" id="ARBA00022679"/>
    </source>
</evidence>
<evidence type="ECO:0000256" key="3">
    <source>
        <dbReference type="RuleBase" id="RU362026"/>
    </source>
</evidence>
<dbReference type="PANTHER" id="PTHR13370">
    <property type="entry name" value="RNA METHYLASE-RELATED"/>
    <property type="match status" value="1"/>
</dbReference>
<dbReference type="GO" id="GO:0005737">
    <property type="term" value="C:cytoplasm"/>
    <property type="evidence" value="ECO:0007669"/>
    <property type="project" value="TreeGrafter"/>
</dbReference>
<accession>A0A841BYY5</accession>
<dbReference type="Gene3D" id="3.40.50.150">
    <property type="entry name" value="Vaccinia Virus protein VP39"/>
    <property type="match status" value="2"/>
</dbReference>
<dbReference type="PRINTS" id="PR00508">
    <property type="entry name" value="S21N4MTFRASE"/>
</dbReference>
<dbReference type="InterPro" id="IPR001091">
    <property type="entry name" value="RM_Methyltransferase"/>
</dbReference>
<dbReference type="RefSeq" id="WP_184840312.1">
    <property type="nucleotide sequence ID" value="NZ_JACHMN010000002.1"/>
</dbReference>
<evidence type="ECO:0000313" key="6">
    <source>
        <dbReference type="Proteomes" id="UP000587527"/>
    </source>
</evidence>
<dbReference type="AlphaFoldDB" id="A0A841BYY5"/>
<dbReference type="GO" id="GO:0032259">
    <property type="term" value="P:methylation"/>
    <property type="evidence" value="ECO:0007669"/>
    <property type="project" value="UniProtKB-KW"/>
</dbReference>
<organism evidence="5 6">
    <name type="scientific">Allocatelliglobosispora scoriae</name>
    <dbReference type="NCBI Taxonomy" id="643052"/>
    <lineage>
        <taxon>Bacteria</taxon>
        <taxon>Bacillati</taxon>
        <taxon>Actinomycetota</taxon>
        <taxon>Actinomycetes</taxon>
        <taxon>Micromonosporales</taxon>
        <taxon>Micromonosporaceae</taxon>
        <taxon>Allocatelliglobosispora</taxon>
    </lineage>
</organism>
<sequence length="291" mass="31262">MTEPMPVTSVWLTCQQPSRDQRRGRYVPESSSHPGKMLPNLAAHAIRTYTAEGDLVFDPMCGSGTTLVEAMHLGREGIGIDIEPRFTALAQANIELASSQGAAGAGRVITGDATQLLDLVPASAVGKVGLVLTSPPYGRGTHGLVRATSTGVRKRDHLYGDRERGNLAYAGWSRLLDGFAEILAASYQLLRPGGTVVITCRPVRRQRDDFVDLPGELLAVALAAGLVPVERCAAMLAAVRDGQIVHRASMFGLMAVRRARSEGVPVHLVAHEDVWVLRRAISNYHLSDPDS</sequence>
<evidence type="ECO:0000259" key="4">
    <source>
        <dbReference type="Pfam" id="PF01555"/>
    </source>
</evidence>
<dbReference type="SUPFAM" id="SSF53335">
    <property type="entry name" value="S-adenosyl-L-methionine-dependent methyltransferases"/>
    <property type="match status" value="1"/>
</dbReference>
<gene>
    <name evidence="5" type="ORF">F4553_005309</name>
</gene>
<keyword evidence="2" id="KW-0808">Transferase</keyword>
<dbReference type="InterPro" id="IPR029063">
    <property type="entry name" value="SAM-dependent_MTases_sf"/>
</dbReference>
<comment type="similarity">
    <text evidence="3">Belongs to the N(4)/N(6)-methyltransferase family.</text>
</comment>
<name>A0A841BYY5_9ACTN</name>
<feature type="domain" description="DNA methylase N-4/N-6" evidence="4">
    <location>
        <begin position="6"/>
        <end position="91"/>
    </location>
</feature>
<reference evidence="5 6" key="1">
    <citation type="submission" date="2020-08" db="EMBL/GenBank/DDBJ databases">
        <title>Sequencing the genomes of 1000 actinobacteria strains.</title>
        <authorList>
            <person name="Klenk H.-P."/>
        </authorList>
    </citation>
    <scope>NUCLEOTIDE SEQUENCE [LARGE SCALE GENOMIC DNA]</scope>
    <source>
        <strain evidence="5 6">DSM 45362</strain>
    </source>
</reference>
<dbReference type="PANTHER" id="PTHR13370:SF3">
    <property type="entry name" value="TRNA (GUANINE(10)-N2)-METHYLTRANSFERASE HOMOLOG"/>
    <property type="match status" value="1"/>
</dbReference>
<dbReference type="EMBL" id="JACHMN010000002">
    <property type="protein sequence ID" value="MBB5871930.1"/>
    <property type="molecule type" value="Genomic_DNA"/>
</dbReference>
<dbReference type="GO" id="GO:0003677">
    <property type="term" value="F:DNA binding"/>
    <property type="evidence" value="ECO:0007669"/>
    <property type="project" value="InterPro"/>
</dbReference>
<protein>
    <recommendedName>
        <fullName evidence="3">Methyltransferase</fullName>
        <ecNumber evidence="3">2.1.1.-</ecNumber>
    </recommendedName>
</protein>
<dbReference type="InterPro" id="IPR002941">
    <property type="entry name" value="DNA_methylase_N4/N6"/>
</dbReference>
<evidence type="ECO:0000313" key="5">
    <source>
        <dbReference type="EMBL" id="MBB5871930.1"/>
    </source>
</evidence>
<proteinExistence type="inferred from homology"/>
<dbReference type="EC" id="2.1.1.-" evidence="3"/>
<keyword evidence="6" id="KW-1185">Reference proteome</keyword>